<dbReference type="SUPFAM" id="SSF160631">
    <property type="entry name" value="SMI1/KNR4-like"/>
    <property type="match status" value="1"/>
</dbReference>
<feature type="domain" description="Knr4/Smi1-like" evidence="2">
    <location>
        <begin position="155"/>
        <end position="285"/>
    </location>
</feature>
<dbReference type="InterPro" id="IPR018958">
    <property type="entry name" value="Knr4/Smi1-like_dom"/>
</dbReference>
<evidence type="ECO:0000313" key="4">
    <source>
        <dbReference type="Proteomes" id="UP000588112"/>
    </source>
</evidence>
<feature type="compositionally biased region" description="Pro residues" evidence="1">
    <location>
        <begin position="326"/>
        <end position="336"/>
    </location>
</feature>
<dbReference type="Proteomes" id="UP000588112">
    <property type="component" value="Unassembled WGS sequence"/>
</dbReference>
<accession>A0A7W9DSD6</accession>
<protein>
    <submittedName>
        <fullName evidence="3">Cell wall assembly regulator SMI1</fullName>
    </submittedName>
</protein>
<comment type="caution">
    <text evidence="3">The sequence shown here is derived from an EMBL/GenBank/DDBJ whole genome shotgun (WGS) entry which is preliminary data.</text>
</comment>
<reference evidence="3 4" key="1">
    <citation type="submission" date="2020-08" db="EMBL/GenBank/DDBJ databases">
        <title>Sequencing the genomes of 1000 actinobacteria strains.</title>
        <authorList>
            <person name="Klenk H.-P."/>
        </authorList>
    </citation>
    <scope>NUCLEOTIDE SEQUENCE [LARGE SCALE GENOMIC DNA]</scope>
    <source>
        <strain evidence="3 4">DSM 45790</strain>
    </source>
</reference>
<gene>
    <name evidence="3" type="ORF">BJ981_005150</name>
</gene>
<feature type="region of interest" description="Disordered" evidence="1">
    <location>
        <begin position="316"/>
        <end position="344"/>
    </location>
</feature>
<organism evidence="3 4">
    <name type="scientific">Sphaerisporangium krabiense</name>
    <dbReference type="NCBI Taxonomy" id="763782"/>
    <lineage>
        <taxon>Bacteria</taxon>
        <taxon>Bacillati</taxon>
        <taxon>Actinomycetota</taxon>
        <taxon>Actinomycetes</taxon>
        <taxon>Streptosporangiales</taxon>
        <taxon>Streptosporangiaceae</taxon>
        <taxon>Sphaerisporangium</taxon>
    </lineage>
</organism>
<proteinExistence type="predicted"/>
<dbReference type="EMBL" id="JACHBR010000001">
    <property type="protein sequence ID" value="MBB5629451.1"/>
    <property type="molecule type" value="Genomic_DNA"/>
</dbReference>
<evidence type="ECO:0000259" key="2">
    <source>
        <dbReference type="SMART" id="SM00860"/>
    </source>
</evidence>
<keyword evidence="4" id="KW-1185">Reference proteome</keyword>
<dbReference type="Pfam" id="PF09346">
    <property type="entry name" value="SMI1_KNR4"/>
    <property type="match status" value="1"/>
</dbReference>
<dbReference type="AlphaFoldDB" id="A0A7W9DSD6"/>
<dbReference type="RefSeq" id="WP_184614548.1">
    <property type="nucleotide sequence ID" value="NZ_BOOS01000056.1"/>
</dbReference>
<dbReference type="InterPro" id="IPR037883">
    <property type="entry name" value="Knr4/Smi1-like_sf"/>
</dbReference>
<sequence length="344" mass="36867">MIKFRGLRLVSGALIVVMVLGGANGSSTGFSAFWEGASYVSCSYLGGGSHLSISCSDPAVETDIIDRMLTPAQARAAGCDPITITRASDDWEADGGEADDAVVMPQMVATGEPEATYAPRTPDPAVTARVARSWDRIERWLGAHASATLRKLGDPAKPEDLAQWEATRGRRLPDALYASFRRHNGSPGSNLGLQAPPAYDLLDLYSIDSALWRRCQELILWSDARDADAENGRWHGSLVPFADSIEGRNLFIDPRTGRVGQASWLSRVNYGEPMGWPSYADLLEGLADALERGGPLRGWYPVVTAGCELGWARNPGGPQRGGCAGGPPPTPSPTPAAPSHRRWS</sequence>
<dbReference type="SMART" id="SM00860">
    <property type="entry name" value="SMI1_KNR4"/>
    <property type="match status" value="1"/>
</dbReference>
<name>A0A7W9DSD6_9ACTN</name>
<evidence type="ECO:0000256" key="1">
    <source>
        <dbReference type="SAM" id="MobiDB-lite"/>
    </source>
</evidence>
<evidence type="ECO:0000313" key="3">
    <source>
        <dbReference type="EMBL" id="MBB5629451.1"/>
    </source>
</evidence>